<evidence type="ECO:0000313" key="1">
    <source>
        <dbReference type="EMBL" id="CAG7820774.1"/>
    </source>
</evidence>
<dbReference type="AlphaFoldDB" id="A0A8J2LDC7"/>
<keyword evidence="2" id="KW-1185">Reference proteome</keyword>
<evidence type="ECO:0000313" key="2">
    <source>
        <dbReference type="Proteomes" id="UP000708208"/>
    </source>
</evidence>
<name>A0A8J2LDC7_9HEXA</name>
<sequence>MQEEPSQYAPITDIRHETLDRQISLLELKLALQHLKNGKAPEPDNISNEFLKNLPTTGIELLHSIVNQIFDFKPPVEWCELETTMYYKKEDPDDPANYCPIALANTSMKLFTNII</sequence>
<organism evidence="1 2">
    <name type="scientific">Allacma fusca</name>
    <dbReference type="NCBI Taxonomy" id="39272"/>
    <lineage>
        <taxon>Eukaryota</taxon>
        <taxon>Metazoa</taxon>
        <taxon>Ecdysozoa</taxon>
        <taxon>Arthropoda</taxon>
        <taxon>Hexapoda</taxon>
        <taxon>Collembola</taxon>
        <taxon>Symphypleona</taxon>
        <taxon>Sminthuridae</taxon>
        <taxon>Allacma</taxon>
    </lineage>
</organism>
<dbReference type="Proteomes" id="UP000708208">
    <property type="component" value="Unassembled WGS sequence"/>
</dbReference>
<dbReference type="PANTHER" id="PTHR19446">
    <property type="entry name" value="REVERSE TRANSCRIPTASES"/>
    <property type="match status" value="1"/>
</dbReference>
<gene>
    <name evidence="1" type="ORF">AFUS01_LOCUS31146</name>
</gene>
<protein>
    <submittedName>
        <fullName evidence="1">Uncharacterized protein</fullName>
    </submittedName>
</protein>
<accession>A0A8J2LDC7</accession>
<comment type="caution">
    <text evidence="1">The sequence shown here is derived from an EMBL/GenBank/DDBJ whole genome shotgun (WGS) entry which is preliminary data.</text>
</comment>
<reference evidence="1" key="1">
    <citation type="submission" date="2021-06" db="EMBL/GenBank/DDBJ databases">
        <authorList>
            <person name="Hodson N. C."/>
            <person name="Mongue J. A."/>
            <person name="Jaron S. K."/>
        </authorList>
    </citation>
    <scope>NUCLEOTIDE SEQUENCE</scope>
</reference>
<dbReference type="EMBL" id="CAJVCH010489660">
    <property type="protein sequence ID" value="CAG7820774.1"/>
    <property type="molecule type" value="Genomic_DNA"/>
</dbReference>
<proteinExistence type="predicted"/>
<dbReference type="OrthoDB" id="7700723at2759"/>